<organism evidence="8 9">
    <name type="scientific">Mixta theicola</name>
    <dbReference type="NCBI Taxonomy" id="1458355"/>
    <lineage>
        <taxon>Bacteria</taxon>
        <taxon>Pseudomonadati</taxon>
        <taxon>Pseudomonadota</taxon>
        <taxon>Gammaproteobacteria</taxon>
        <taxon>Enterobacterales</taxon>
        <taxon>Erwiniaceae</taxon>
        <taxon>Mixta</taxon>
    </lineage>
</organism>
<dbReference type="AlphaFoldDB" id="A0A2K1QB35"/>
<evidence type="ECO:0000313" key="8">
    <source>
        <dbReference type="EMBL" id="PNS12230.1"/>
    </source>
</evidence>
<dbReference type="InterPro" id="IPR050204">
    <property type="entry name" value="AraC_XylS_family_regulators"/>
</dbReference>
<evidence type="ECO:0000313" key="9">
    <source>
        <dbReference type="Proteomes" id="UP000236345"/>
    </source>
</evidence>
<dbReference type="Gene3D" id="1.10.10.60">
    <property type="entry name" value="Homeodomain-like"/>
    <property type="match status" value="1"/>
</dbReference>
<evidence type="ECO:0000256" key="3">
    <source>
        <dbReference type="ARBA" id="ARBA00023125"/>
    </source>
</evidence>
<dbReference type="CDD" id="cd06986">
    <property type="entry name" value="cupin_MmsR-like_N"/>
    <property type="match status" value="1"/>
</dbReference>
<dbReference type="InterPro" id="IPR003313">
    <property type="entry name" value="AraC-bd"/>
</dbReference>
<dbReference type="PROSITE" id="PS00041">
    <property type="entry name" value="HTH_ARAC_FAMILY_1"/>
    <property type="match status" value="1"/>
</dbReference>
<sequence>MALNRWPILGAGGTAKLSICEPGQRETKMQKDLRPEEMTHLGLNVYQFGHEACRSQHSYGPAVRQHYLLHYVIQGGGALFTEAGTWQVEAGEAFLIYPHEITTYTADKNHPWEYMWIELDGLIASRAFESCGLSRAMPVYRTRPQTDEAEECQILRQIIQLETHQVLRIAGQTFLLLDALVNHAQTGCRPAVSENRHLDRAIAWMERNYPKRFDIVDVARYCRIDRSYLSRLFHQQFGYGPKHYLLLLRMTQAASLLQDKKLPVKVVACSVGYNDQMQFSRLFRKVYQQTPSEWRQREWARAE</sequence>
<dbReference type="SUPFAM" id="SSF46689">
    <property type="entry name" value="Homeodomain-like"/>
    <property type="match status" value="2"/>
</dbReference>
<evidence type="ECO:0000256" key="4">
    <source>
        <dbReference type="ARBA" id="ARBA00023159"/>
    </source>
</evidence>
<keyword evidence="3" id="KW-0238">DNA-binding</keyword>
<dbReference type="OrthoDB" id="9814125at2"/>
<accession>A0A2K1QB35</accession>
<evidence type="ECO:0000256" key="6">
    <source>
        <dbReference type="ARBA" id="ARBA00044978"/>
    </source>
</evidence>
<dbReference type="EMBL" id="NWUO01000004">
    <property type="protein sequence ID" value="PNS12230.1"/>
    <property type="molecule type" value="Genomic_DNA"/>
</dbReference>
<evidence type="ECO:0000256" key="1">
    <source>
        <dbReference type="ARBA" id="ARBA00022490"/>
    </source>
</evidence>
<dbReference type="SMART" id="SM00342">
    <property type="entry name" value="HTH_ARAC"/>
    <property type="match status" value="1"/>
</dbReference>
<gene>
    <name evidence="8" type="ORF">COO59_06900</name>
</gene>
<proteinExistence type="predicted"/>
<keyword evidence="4" id="KW-0010">Activator</keyword>
<keyword evidence="9" id="KW-1185">Reference proteome</keyword>
<dbReference type="PANTHER" id="PTHR46796:SF13">
    <property type="entry name" value="HTH-TYPE TRANSCRIPTIONAL ACTIVATOR RHAS"/>
    <property type="match status" value="1"/>
</dbReference>
<dbReference type="Gene3D" id="2.60.120.280">
    <property type="entry name" value="Regulatory protein AraC"/>
    <property type="match status" value="1"/>
</dbReference>
<keyword evidence="1" id="KW-0963">Cytoplasm</keyword>
<dbReference type="Proteomes" id="UP000236345">
    <property type="component" value="Unassembled WGS sequence"/>
</dbReference>
<keyword evidence="2" id="KW-0805">Transcription regulation</keyword>
<dbReference type="PRINTS" id="PR00032">
    <property type="entry name" value="HTHARAC"/>
</dbReference>
<dbReference type="InterPro" id="IPR037923">
    <property type="entry name" value="HTH-like"/>
</dbReference>
<dbReference type="Pfam" id="PF12833">
    <property type="entry name" value="HTH_18"/>
    <property type="match status" value="1"/>
</dbReference>
<feature type="domain" description="HTH araC/xylS-type" evidence="7">
    <location>
        <begin position="199"/>
        <end position="297"/>
    </location>
</feature>
<dbReference type="PROSITE" id="PS01124">
    <property type="entry name" value="HTH_ARAC_FAMILY_2"/>
    <property type="match status" value="1"/>
</dbReference>
<dbReference type="InterPro" id="IPR018062">
    <property type="entry name" value="HTH_AraC-typ_CS"/>
</dbReference>
<name>A0A2K1QB35_9GAMM</name>
<comment type="caution">
    <text evidence="8">The sequence shown here is derived from an EMBL/GenBank/DDBJ whole genome shotgun (WGS) entry which is preliminary data.</text>
</comment>
<reference evidence="9" key="1">
    <citation type="submission" date="2017-09" db="EMBL/GenBank/DDBJ databases">
        <authorList>
            <person name="Palmer M."/>
            <person name="Steenkamp E.T."/>
            <person name="Coetzee M.P."/>
            <person name="Avontuur J.R."/>
            <person name="Van Zyl E."/>
            <person name="Chan W.-Y."/>
            <person name="Blom J."/>
            <person name="Venter S.N."/>
        </authorList>
    </citation>
    <scope>NUCLEOTIDE SEQUENCE [LARGE SCALE GENOMIC DNA]</scope>
    <source>
        <strain evidence="9">QC88-366</strain>
    </source>
</reference>
<dbReference type="Pfam" id="PF02311">
    <property type="entry name" value="AraC_binding"/>
    <property type="match status" value="1"/>
</dbReference>
<evidence type="ECO:0000256" key="5">
    <source>
        <dbReference type="ARBA" id="ARBA00023163"/>
    </source>
</evidence>
<dbReference type="InterPro" id="IPR009057">
    <property type="entry name" value="Homeodomain-like_sf"/>
</dbReference>
<protein>
    <recommendedName>
        <fullName evidence="6">Arabinose operon regulatory protein</fullName>
    </recommendedName>
</protein>
<dbReference type="GO" id="GO:0003700">
    <property type="term" value="F:DNA-binding transcription factor activity"/>
    <property type="evidence" value="ECO:0007669"/>
    <property type="project" value="InterPro"/>
</dbReference>
<dbReference type="SUPFAM" id="SSF51215">
    <property type="entry name" value="Regulatory protein AraC"/>
    <property type="match status" value="1"/>
</dbReference>
<dbReference type="InterPro" id="IPR018060">
    <property type="entry name" value="HTH_AraC"/>
</dbReference>
<dbReference type="GO" id="GO:0043565">
    <property type="term" value="F:sequence-specific DNA binding"/>
    <property type="evidence" value="ECO:0007669"/>
    <property type="project" value="InterPro"/>
</dbReference>
<evidence type="ECO:0000256" key="2">
    <source>
        <dbReference type="ARBA" id="ARBA00023015"/>
    </source>
</evidence>
<keyword evidence="5" id="KW-0804">Transcription</keyword>
<dbReference type="InterPro" id="IPR020449">
    <property type="entry name" value="Tscrpt_reg_AraC-type_HTH"/>
</dbReference>
<evidence type="ECO:0000259" key="7">
    <source>
        <dbReference type="PROSITE" id="PS01124"/>
    </source>
</evidence>
<dbReference type="PANTHER" id="PTHR46796">
    <property type="entry name" value="HTH-TYPE TRANSCRIPTIONAL ACTIVATOR RHAS-RELATED"/>
    <property type="match status" value="1"/>
</dbReference>